<dbReference type="EMBL" id="VBOR01000092">
    <property type="protein sequence ID" value="TMQ47950.1"/>
    <property type="molecule type" value="Genomic_DNA"/>
</dbReference>
<dbReference type="InterPro" id="IPR029787">
    <property type="entry name" value="Nucleotide_cyclase"/>
</dbReference>
<dbReference type="Pfam" id="PF00990">
    <property type="entry name" value="GGDEF"/>
    <property type="match status" value="1"/>
</dbReference>
<sequence length="487" mass="54934">MNDSHRIRTAFLSSLRLSQESPIDAKAHPIDLRLADLDLARREEITFEIAERLSDAGLLERVDRFQRDGKPYVRYREPASGETFLLAVAAKHVETAEESLVRASRPHWHARSRLLYRVISHLISVERKLFARDERNAEYLQTDPADILRTILNSAMQILECDNTRLYSLGRRLDARYAQPVSDGEPWNRALAENWVGRRAVPLYIEDLTLPGYARVMIDAESMDATIHVAVAPYDPKGAPEGFRSLAMARVGEPGTPFLFVLEAWSRTPGFFTDERLGLLNVVGEHATDLLVTLQKLGMLVMVDELTGVYNRPYFGRQLDREIARAYREGRPMSLIIGDLDNFKQLNDLFGYEAGNAVLREISQTLASSVRPFDTVARWGGEEFALILSAETTPSEARDICERLRLKIQNLAIVVPTLEGRENAVRATMSFGGAMFPADVSLRVDRTRGLDQEGREKIAHELWNRANMNLRTAKSSGKNQVMLGDEA</sequence>
<evidence type="ECO:0000313" key="2">
    <source>
        <dbReference type="EMBL" id="TMQ47950.1"/>
    </source>
</evidence>
<comment type="caution">
    <text evidence="2">The sequence shown here is derived from an EMBL/GenBank/DDBJ whole genome shotgun (WGS) entry which is preliminary data.</text>
</comment>
<evidence type="ECO:0000259" key="1">
    <source>
        <dbReference type="PROSITE" id="PS50887"/>
    </source>
</evidence>
<dbReference type="InterPro" id="IPR043128">
    <property type="entry name" value="Rev_trsase/Diguanyl_cyclase"/>
</dbReference>
<dbReference type="PANTHER" id="PTHR45138:SF9">
    <property type="entry name" value="DIGUANYLATE CYCLASE DGCM-RELATED"/>
    <property type="match status" value="1"/>
</dbReference>
<evidence type="ECO:0000313" key="3">
    <source>
        <dbReference type="Proteomes" id="UP000316292"/>
    </source>
</evidence>
<reference evidence="2 3" key="1">
    <citation type="journal article" date="2019" name="Nat. Microbiol.">
        <title>Mediterranean grassland soil C-N compound turnover is dependent on rainfall and depth, and is mediated by genomically divergent microorganisms.</title>
        <authorList>
            <person name="Diamond S."/>
            <person name="Andeer P.F."/>
            <person name="Li Z."/>
            <person name="Crits-Christoph A."/>
            <person name="Burstein D."/>
            <person name="Anantharaman K."/>
            <person name="Lane K.R."/>
            <person name="Thomas B.C."/>
            <person name="Pan C."/>
            <person name="Northen T.R."/>
            <person name="Banfield J.F."/>
        </authorList>
    </citation>
    <scope>NUCLEOTIDE SEQUENCE [LARGE SCALE GENOMIC DNA]</scope>
    <source>
        <strain evidence="2">WS_1</strain>
    </source>
</reference>
<dbReference type="PANTHER" id="PTHR45138">
    <property type="entry name" value="REGULATORY COMPONENTS OF SENSORY TRANSDUCTION SYSTEM"/>
    <property type="match status" value="1"/>
</dbReference>
<dbReference type="SUPFAM" id="SSF55073">
    <property type="entry name" value="Nucleotide cyclase"/>
    <property type="match status" value="1"/>
</dbReference>
<dbReference type="AlphaFoldDB" id="A0A538S996"/>
<feature type="domain" description="GGDEF" evidence="1">
    <location>
        <begin position="331"/>
        <end position="486"/>
    </location>
</feature>
<proteinExistence type="predicted"/>
<dbReference type="CDD" id="cd01949">
    <property type="entry name" value="GGDEF"/>
    <property type="match status" value="1"/>
</dbReference>
<dbReference type="InterPro" id="IPR000160">
    <property type="entry name" value="GGDEF_dom"/>
</dbReference>
<dbReference type="GO" id="GO:0052621">
    <property type="term" value="F:diguanylate cyclase activity"/>
    <property type="evidence" value="ECO:0007669"/>
    <property type="project" value="TreeGrafter"/>
</dbReference>
<dbReference type="InterPro" id="IPR050469">
    <property type="entry name" value="Diguanylate_Cyclase"/>
</dbReference>
<dbReference type="Gene3D" id="3.30.70.270">
    <property type="match status" value="1"/>
</dbReference>
<gene>
    <name evidence="2" type="ORF">E6K71_08620</name>
</gene>
<organism evidence="2 3">
    <name type="scientific">Eiseniibacteriota bacterium</name>
    <dbReference type="NCBI Taxonomy" id="2212470"/>
    <lineage>
        <taxon>Bacteria</taxon>
        <taxon>Candidatus Eiseniibacteriota</taxon>
    </lineage>
</organism>
<protein>
    <submittedName>
        <fullName evidence="2">GGDEF domain-containing protein</fullName>
    </submittedName>
</protein>
<dbReference type="GO" id="GO:0005886">
    <property type="term" value="C:plasma membrane"/>
    <property type="evidence" value="ECO:0007669"/>
    <property type="project" value="TreeGrafter"/>
</dbReference>
<dbReference type="GO" id="GO:0043709">
    <property type="term" value="P:cell adhesion involved in single-species biofilm formation"/>
    <property type="evidence" value="ECO:0007669"/>
    <property type="project" value="TreeGrafter"/>
</dbReference>
<dbReference type="GO" id="GO:1902201">
    <property type="term" value="P:negative regulation of bacterial-type flagellum-dependent cell motility"/>
    <property type="evidence" value="ECO:0007669"/>
    <property type="project" value="TreeGrafter"/>
</dbReference>
<accession>A0A538S996</accession>
<dbReference type="PROSITE" id="PS50887">
    <property type="entry name" value="GGDEF"/>
    <property type="match status" value="1"/>
</dbReference>
<dbReference type="Proteomes" id="UP000316292">
    <property type="component" value="Unassembled WGS sequence"/>
</dbReference>
<name>A0A538S996_UNCEI</name>
<dbReference type="SMART" id="SM00267">
    <property type="entry name" value="GGDEF"/>
    <property type="match status" value="1"/>
</dbReference>
<dbReference type="NCBIfam" id="TIGR00254">
    <property type="entry name" value="GGDEF"/>
    <property type="match status" value="1"/>
</dbReference>